<evidence type="ECO:0000313" key="1">
    <source>
        <dbReference type="EMBL" id="MQW92273.1"/>
    </source>
</evidence>
<dbReference type="AlphaFoldDB" id="A0A5Q0P174"/>
<accession>A0A5Q0P174</accession>
<gene>
    <name evidence="2" type="ORF">GFH30_03465</name>
    <name evidence="1" type="ORF">GHJ48_07690</name>
</gene>
<dbReference type="Proteomes" id="UP000480556">
    <property type="component" value="Unassembled WGS sequence"/>
</dbReference>
<evidence type="ECO:0000313" key="4">
    <source>
        <dbReference type="Proteomes" id="UP000480556"/>
    </source>
</evidence>
<dbReference type="EMBL" id="CP045650">
    <property type="protein sequence ID" value="QGA10514.1"/>
    <property type="molecule type" value="Genomic_DNA"/>
</dbReference>
<protein>
    <submittedName>
        <fullName evidence="1">Uncharacterized protein</fullName>
    </submittedName>
</protein>
<evidence type="ECO:0000313" key="2">
    <source>
        <dbReference type="EMBL" id="QGA10514.1"/>
    </source>
</evidence>
<sequence length="133" mass="15215">MSYLISDSNSTVKQKTLSTLNLALKEVQYNELIQEKTNYLIIVIDRDLTSFKDIIIRNVRASQYVIGVWSTTALTSYLPKDIKDLLDSLLCEDNIVLIPSLIQSYDTIIQLPDCSEEEIKDIKRVNCKTGKRL</sequence>
<reference evidence="3 4" key="1">
    <citation type="submission" date="2019-10" db="EMBL/GenBank/DDBJ databases">
        <authorList>
            <person name="Dong K."/>
        </authorList>
    </citation>
    <scope>NUCLEOTIDE SEQUENCE [LARGE SCALE GENOMIC DNA]</scope>
    <source>
        <strain evidence="3">dk386</strain>
        <strain evidence="2">Dk386</strain>
        <strain evidence="1">Dk771</strain>
        <strain evidence="4">dk771</strain>
    </source>
</reference>
<dbReference type="RefSeq" id="WP_153370915.1">
    <property type="nucleotide sequence ID" value="NZ_CP045650.1"/>
</dbReference>
<evidence type="ECO:0000313" key="3">
    <source>
        <dbReference type="Proteomes" id="UP000327478"/>
    </source>
</evidence>
<dbReference type="Proteomes" id="UP000327478">
    <property type="component" value="Chromosome"/>
</dbReference>
<dbReference type="EMBL" id="WITK01000011">
    <property type="protein sequence ID" value="MQW92273.1"/>
    <property type="molecule type" value="Genomic_DNA"/>
</dbReference>
<proteinExistence type="predicted"/>
<organism evidence="1 4">
    <name type="scientific">Acinetobacter wanghuae</name>
    <dbReference type="NCBI Taxonomy" id="2662362"/>
    <lineage>
        <taxon>Bacteria</taxon>
        <taxon>Pseudomonadati</taxon>
        <taxon>Pseudomonadota</taxon>
        <taxon>Gammaproteobacteria</taxon>
        <taxon>Moraxellales</taxon>
        <taxon>Moraxellaceae</taxon>
        <taxon>Acinetobacter</taxon>
    </lineage>
</organism>
<keyword evidence="3" id="KW-1185">Reference proteome</keyword>
<name>A0A5Q0P174_9GAMM</name>